<dbReference type="EMBL" id="BX284605">
    <property type="protein sequence ID" value="CCD65785.1"/>
    <property type="molecule type" value="Genomic_DNA"/>
</dbReference>
<feature type="transmembrane region" description="Helical" evidence="1">
    <location>
        <begin position="131"/>
        <end position="153"/>
    </location>
</feature>
<sequence>MVKMSNLPVFSFDDDKSSELLGPFRHFLKVSLLDCSAKTKCCSIFTCLVGVIIVIITFMRISVLMQTAGAPFSFSWGEASFFGYPAIFGFVCSLCLFGWTKNGLASKFCKRLVRVRMLRQVANPKLDNFRILHILALCFSIPWFVAIMSWIIYNFINGKIYYGGIEQNLLSRIFILVTNLYIWYISTICLAIYIFMSSALNREVNYFNEELQKAKEEKTLKNIGVLEKFDFRQNEILEMTLFANGSLSSLGGFAPLFLLWGLVNGIYLTSFFNTTPVLYCIILGFNMAAIIFYSVFVSIPPCTLQEHLKSTNRILINHDEFECTKDPIVYQTYRIMIDRLQKIDTNICIISWIPITQSTFAACTFIIPNLGFLLIMVKNTILANGGQA</sequence>
<dbReference type="PIR" id="T29461">
    <property type="entry name" value="T29461"/>
</dbReference>
<keyword evidence="3" id="KW-1185">Reference proteome</keyword>
<keyword evidence="1" id="KW-1133">Transmembrane helix</keyword>
<dbReference type="Pfam" id="PF03268">
    <property type="entry name" value="DUF267"/>
    <property type="match status" value="1"/>
</dbReference>
<feature type="transmembrane region" description="Helical" evidence="1">
    <location>
        <begin position="41"/>
        <end position="61"/>
    </location>
</feature>
<dbReference type="OrthoDB" id="5795668at2759"/>
<dbReference type="PaxDb" id="6239-T05B11.2"/>
<dbReference type="PANTHER" id="PTHR31930">
    <property type="entry name" value="SERPENTINE RECEPTOR, CLASS R"/>
    <property type="match status" value="1"/>
</dbReference>
<gene>
    <name evidence="2 4" type="primary">srr-9</name>
    <name evidence="2" type="ORF">CELE_T05B11.2</name>
    <name evidence="4" type="ORF">T05B11.2</name>
</gene>
<dbReference type="PANTHER" id="PTHR31930:SF3">
    <property type="entry name" value="GUSTATORY RECEPTOR-RELATED"/>
    <property type="match status" value="1"/>
</dbReference>
<dbReference type="InterPro" id="IPR004950">
    <property type="entry name" value="DUF267_CAE_spp"/>
</dbReference>
<feature type="transmembrane region" description="Helical" evidence="1">
    <location>
        <begin position="241"/>
        <end position="263"/>
    </location>
</feature>
<name>Q22211_CAEEL</name>
<keyword evidence="2" id="KW-0675">Receptor</keyword>
<dbReference type="HOGENOM" id="CLU_043079_0_0_1"/>
<proteinExistence type="predicted"/>
<dbReference type="CTD" id="188110"/>
<evidence type="ECO:0000256" key="1">
    <source>
        <dbReference type="SAM" id="Phobius"/>
    </source>
</evidence>
<feature type="transmembrane region" description="Helical" evidence="1">
    <location>
        <begin position="81"/>
        <end position="100"/>
    </location>
</feature>
<dbReference type="MINT" id="Q22211"/>
<dbReference type="UCSC" id="T05B11.2">
    <property type="organism name" value="c. elegans"/>
</dbReference>
<keyword evidence="1" id="KW-0472">Membrane</keyword>
<evidence type="ECO:0000313" key="2">
    <source>
        <dbReference type="EMBL" id="CCD65785.1"/>
    </source>
</evidence>
<feature type="transmembrane region" description="Helical" evidence="1">
    <location>
        <begin position="275"/>
        <end position="299"/>
    </location>
</feature>
<dbReference type="Proteomes" id="UP000001940">
    <property type="component" value="Chromosome V"/>
</dbReference>
<dbReference type="PhylomeDB" id="Q22211"/>
<keyword evidence="1" id="KW-0812">Transmembrane</keyword>
<reference evidence="2 3" key="1">
    <citation type="journal article" date="1998" name="Science">
        <title>Genome sequence of the nematode C. elegans: a platform for investigating biology.</title>
        <authorList>
            <consortium name="The C. elegans sequencing consortium"/>
            <person name="Sulson J.E."/>
            <person name="Waterston R."/>
        </authorList>
    </citation>
    <scope>NUCLEOTIDE SEQUENCE [LARGE SCALE GENOMIC DNA]</scope>
    <source>
        <strain evidence="2 3">Bristol N2</strain>
    </source>
</reference>
<dbReference type="AlphaFoldDB" id="Q22211"/>
<dbReference type="KEGG" id="cel:CELE_T05B11.2"/>
<dbReference type="AGR" id="WB:WBGene00005660"/>
<accession>Q22211</accession>
<dbReference type="InParanoid" id="Q22211"/>
<dbReference type="FunCoup" id="Q22211">
    <property type="interactions" value="197"/>
</dbReference>
<dbReference type="GeneID" id="188110"/>
<evidence type="ECO:0000313" key="3">
    <source>
        <dbReference type="Proteomes" id="UP000001940"/>
    </source>
</evidence>
<evidence type="ECO:0000313" key="4">
    <source>
        <dbReference type="WormBase" id="T05B11.2"/>
    </source>
</evidence>
<protein>
    <submittedName>
        <fullName evidence="2">Gustatory receptor</fullName>
    </submittedName>
</protein>
<organism evidence="2 3">
    <name type="scientific">Caenorhabditis elegans</name>
    <dbReference type="NCBI Taxonomy" id="6239"/>
    <lineage>
        <taxon>Eukaryota</taxon>
        <taxon>Metazoa</taxon>
        <taxon>Ecdysozoa</taxon>
        <taxon>Nematoda</taxon>
        <taxon>Chromadorea</taxon>
        <taxon>Rhabditida</taxon>
        <taxon>Rhabditina</taxon>
        <taxon>Rhabditomorpha</taxon>
        <taxon>Rhabditoidea</taxon>
        <taxon>Rhabditidae</taxon>
        <taxon>Peloderinae</taxon>
        <taxon>Caenorhabditis</taxon>
    </lineage>
</organism>
<dbReference type="STRING" id="6239.T05B11.2.1"/>
<dbReference type="WormBase" id="T05B11.2">
    <property type="protein sequence ID" value="CE30447"/>
    <property type="gene ID" value="WBGene00005660"/>
    <property type="gene designation" value="srr-9"/>
</dbReference>
<feature type="transmembrane region" description="Helical" evidence="1">
    <location>
        <begin position="173"/>
        <end position="196"/>
    </location>
</feature>
<dbReference type="RefSeq" id="NP_505000.2">
    <property type="nucleotide sequence ID" value="NM_072599.2"/>
</dbReference>
<dbReference type="IntAct" id="Q22211">
    <property type="interactions" value="1"/>
</dbReference>
<dbReference type="eggNOG" id="ENOG502TGN1">
    <property type="taxonomic scope" value="Eukaryota"/>
</dbReference>